<evidence type="ECO:0000313" key="3">
    <source>
        <dbReference type="Proteomes" id="UP000244867"/>
    </source>
</evidence>
<dbReference type="InterPro" id="IPR036866">
    <property type="entry name" value="RibonucZ/Hydroxyglut_hydro"/>
</dbReference>
<dbReference type="InterPro" id="IPR001279">
    <property type="entry name" value="Metallo-B-lactamas"/>
</dbReference>
<dbReference type="InterPro" id="IPR036873">
    <property type="entry name" value="Rhodanese-like_dom_sf"/>
</dbReference>
<dbReference type="Gene3D" id="3.40.250.10">
    <property type="entry name" value="Rhodanese-like domain"/>
    <property type="match status" value="2"/>
</dbReference>
<accession>A0A2R7YZ22</accession>
<feature type="domain" description="Rhodanese" evidence="1">
    <location>
        <begin position="372"/>
        <end position="458"/>
    </location>
</feature>
<sequence length="462" mass="49741">MSNSLDFWNPRSAMHVIAVDVPELGNRAHLVHDGARALVVDAPRDWRPLELAAESAGVDIVAVADTHVHNDYLSGGLGLATRHRADYWLSGDERVQFDRLPTHDGDLLDVGRLRVRVLSTPGHTLHHQTFVVGDPRSGETGVFSGGSLLHGTVGRTDLVDPLLSRMMGRAQWESARKVASLDAAATLHPTHGFGGMCAATATSPVGQGTVGDERGLNPALVTPRDRFVEELVAGFGPVPSYYRRMGRLNRAGAGAAATLPPTEITENDVLDAVRRGSWVIDLRPRATFARAHLTGSINIEDGPLFAQYAAWLAPWGGDIVLISDSADDLSSGVHDLAQVGVQVRATHLLGPASTWFDSHDYRVADWATYARSARGSVTLDVRLDAEYHDAHLPESFHVPLHELEGAASRLPDGQVWVHCKSGFRAAIAASLLARAGRDVVLIADDWEKIADQGLPVLRGRAA</sequence>
<dbReference type="GO" id="GO:0050313">
    <property type="term" value="F:sulfur dioxygenase activity"/>
    <property type="evidence" value="ECO:0007669"/>
    <property type="project" value="TreeGrafter"/>
</dbReference>
<evidence type="ECO:0000313" key="2">
    <source>
        <dbReference type="EMBL" id="PUA81601.1"/>
    </source>
</evidence>
<dbReference type="PANTHER" id="PTHR43084:SF1">
    <property type="entry name" value="PERSULFIDE DIOXYGENASE ETHE1, MITOCHONDRIAL"/>
    <property type="match status" value="1"/>
</dbReference>
<dbReference type="GO" id="GO:0016787">
    <property type="term" value="F:hydrolase activity"/>
    <property type="evidence" value="ECO:0007669"/>
    <property type="project" value="UniProtKB-KW"/>
</dbReference>
<dbReference type="CDD" id="cd00158">
    <property type="entry name" value="RHOD"/>
    <property type="match status" value="1"/>
</dbReference>
<organism evidence="2 3">
    <name type="scientific">Nocardioides currus</name>
    <dbReference type="NCBI Taxonomy" id="2133958"/>
    <lineage>
        <taxon>Bacteria</taxon>
        <taxon>Bacillati</taxon>
        <taxon>Actinomycetota</taxon>
        <taxon>Actinomycetes</taxon>
        <taxon>Propionibacteriales</taxon>
        <taxon>Nocardioidaceae</taxon>
        <taxon>Nocardioides</taxon>
    </lineage>
</organism>
<dbReference type="Gene3D" id="3.60.15.10">
    <property type="entry name" value="Ribonuclease Z/Hydroxyacylglutathione hydrolase-like"/>
    <property type="match status" value="1"/>
</dbReference>
<keyword evidence="2" id="KW-0378">Hydrolase</keyword>
<dbReference type="InterPro" id="IPR001763">
    <property type="entry name" value="Rhodanese-like_dom"/>
</dbReference>
<name>A0A2R7YZ22_9ACTN</name>
<dbReference type="InterPro" id="IPR051682">
    <property type="entry name" value="Mito_Persulfide_Diox"/>
</dbReference>
<comment type="caution">
    <text evidence="2">The sequence shown here is derived from an EMBL/GenBank/DDBJ whole genome shotgun (WGS) entry which is preliminary data.</text>
</comment>
<dbReference type="GO" id="GO:0006749">
    <property type="term" value="P:glutathione metabolic process"/>
    <property type="evidence" value="ECO:0007669"/>
    <property type="project" value="TreeGrafter"/>
</dbReference>
<dbReference type="SUPFAM" id="SSF56281">
    <property type="entry name" value="Metallo-hydrolase/oxidoreductase"/>
    <property type="match status" value="1"/>
</dbReference>
<gene>
    <name evidence="2" type="ORF">C7S10_05875</name>
</gene>
<keyword evidence="3" id="KW-1185">Reference proteome</keyword>
<dbReference type="AlphaFoldDB" id="A0A2R7YZ22"/>
<dbReference type="SUPFAM" id="SSF52821">
    <property type="entry name" value="Rhodanese/Cell cycle control phosphatase"/>
    <property type="match status" value="2"/>
</dbReference>
<reference evidence="2 3" key="1">
    <citation type="submission" date="2018-03" db="EMBL/GenBank/DDBJ databases">
        <authorList>
            <person name="Keele B.F."/>
        </authorList>
    </citation>
    <scope>NUCLEOTIDE SEQUENCE [LARGE SCALE GENOMIC DNA]</scope>
    <source>
        <strain evidence="2 3">IB-3</strain>
    </source>
</reference>
<dbReference type="Pfam" id="PF00581">
    <property type="entry name" value="Rhodanese"/>
    <property type="match status" value="2"/>
</dbReference>
<dbReference type="SMART" id="SM00450">
    <property type="entry name" value="RHOD"/>
    <property type="match status" value="1"/>
</dbReference>
<dbReference type="PROSITE" id="PS50206">
    <property type="entry name" value="RHODANESE_3"/>
    <property type="match status" value="1"/>
</dbReference>
<dbReference type="SMART" id="SM00849">
    <property type="entry name" value="Lactamase_B"/>
    <property type="match status" value="1"/>
</dbReference>
<dbReference type="PANTHER" id="PTHR43084">
    <property type="entry name" value="PERSULFIDE DIOXYGENASE ETHE1"/>
    <property type="match status" value="1"/>
</dbReference>
<proteinExistence type="predicted"/>
<dbReference type="EMBL" id="PYXZ01000002">
    <property type="protein sequence ID" value="PUA81601.1"/>
    <property type="molecule type" value="Genomic_DNA"/>
</dbReference>
<dbReference type="GO" id="GO:0070813">
    <property type="term" value="P:hydrogen sulfide metabolic process"/>
    <property type="evidence" value="ECO:0007669"/>
    <property type="project" value="TreeGrafter"/>
</dbReference>
<dbReference type="Proteomes" id="UP000244867">
    <property type="component" value="Unassembled WGS sequence"/>
</dbReference>
<evidence type="ECO:0000259" key="1">
    <source>
        <dbReference type="PROSITE" id="PS50206"/>
    </source>
</evidence>
<protein>
    <submittedName>
        <fullName evidence="2">MBL fold metallo-hydrolase</fullName>
    </submittedName>
</protein>